<gene>
    <name evidence="4" type="ORF">B7O98_06625</name>
</gene>
<dbReference type="Proteomes" id="UP000244093">
    <property type="component" value="Unassembled WGS sequence"/>
</dbReference>
<evidence type="ECO:0000313" key="5">
    <source>
        <dbReference type="Proteomes" id="UP000244093"/>
    </source>
</evidence>
<dbReference type="GO" id="GO:0004420">
    <property type="term" value="F:hydroxymethylglutaryl-CoA reductase (NADPH) activity"/>
    <property type="evidence" value="ECO:0007669"/>
    <property type="project" value="InterPro"/>
</dbReference>
<evidence type="ECO:0000256" key="3">
    <source>
        <dbReference type="RuleBase" id="RU361219"/>
    </source>
</evidence>
<dbReference type="SUPFAM" id="SSF56542">
    <property type="entry name" value="Substrate-binding domain of HMG-CoA reductase"/>
    <property type="match status" value="1"/>
</dbReference>
<evidence type="ECO:0000256" key="2">
    <source>
        <dbReference type="ARBA" id="ARBA00023002"/>
    </source>
</evidence>
<dbReference type="SUPFAM" id="SSF55035">
    <property type="entry name" value="NAD-binding domain of HMG-CoA reductase"/>
    <property type="match status" value="1"/>
</dbReference>
<dbReference type="Gene3D" id="3.90.770.10">
    <property type="entry name" value="3-hydroxy-3-methylglutaryl-coenzyme A Reductase, Chain A, domain 2"/>
    <property type="match status" value="2"/>
</dbReference>
<dbReference type="InterPro" id="IPR009029">
    <property type="entry name" value="HMG_CoA_Rdtase_sub-bd_dom_sf"/>
</dbReference>
<comment type="similarity">
    <text evidence="1 3">Belongs to the HMG-CoA reductase family.</text>
</comment>
<sequence length="433" mass="46460">MLDRCLKTIGTSRLPGFHKLSMKERLLKLKEIAQLSEEDIQLLSREGPLPLEIADKMIENVVGTFALPFAIATNFLINDKDYLIPMVIEEPSVVAAASNAARMTREGGGIRAQATDSIMISQIQLVKVPSPYTAKYVILERKQEIMDLANSTNPILTKVGGGVRDVEVNVLDSPVGPMVITNLVVDVKDAMGANTVNTMAEAVAPLIEKWTGGKVYLRIISNLADRRLVRAWTRVPKDVLGGEEVVDGIVYAWAFAAADPYRAATHNKGIMNGVIAVALATGQDTRALEAGAHAYASRSGKYSPLSVWEKDGNGDLVGYLEMPMAVGVIGGAVKVNPMAQLSLKILGVKTAKELAEVMGAVGLAQNLAALRALATEGIQRGHMKLHARQLAITAGAAGKEVDVVVEEMIKRGAIRLDVAKEILENIRKNPSSS</sequence>
<dbReference type="PANTHER" id="PTHR10572:SF24">
    <property type="entry name" value="3-HYDROXY-3-METHYLGLUTARYL-COENZYME A REDUCTASE"/>
    <property type="match status" value="1"/>
</dbReference>
<name>A0A2R7Y4M6_9CREN</name>
<accession>A0A2R7Y4M6</accession>
<dbReference type="Gene3D" id="1.10.8.660">
    <property type="match status" value="1"/>
</dbReference>
<dbReference type="InterPro" id="IPR023074">
    <property type="entry name" value="HMG_CoA_Rdtase_cat_sf"/>
</dbReference>
<dbReference type="GO" id="GO:0015936">
    <property type="term" value="P:coenzyme A metabolic process"/>
    <property type="evidence" value="ECO:0007669"/>
    <property type="project" value="InterPro"/>
</dbReference>
<dbReference type="InterPro" id="IPR009023">
    <property type="entry name" value="HMG_CoA_Rdtase_NAD(P)-bd_sf"/>
</dbReference>
<dbReference type="PROSITE" id="PS50065">
    <property type="entry name" value="HMG_COA_REDUCTASE_4"/>
    <property type="match status" value="1"/>
</dbReference>
<dbReference type="EMBL" id="NBVN01000004">
    <property type="protein sequence ID" value="PUA32329.1"/>
    <property type="molecule type" value="Genomic_DNA"/>
</dbReference>
<organism evidence="4 5">
    <name type="scientific">Zestosphaera tikiterensis</name>
    <dbReference type="NCBI Taxonomy" id="1973259"/>
    <lineage>
        <taxon>Archaea</taxon>
        <taxon>Thermoproteota</taxon>
        <taxon>Thermoprotei</taxon>
        <taxon>Desulfurococcales</taxon>
        <taxon>Desulfurococcaceae</taxon>
        <taxon>Zestosphaera</taxon>
    </lineage>
</organism>
<dbReference type="CDD" id="cd00644">
    <property type="entry name" value="HMG-CoA_reductase_classII"/>
    <property type="match status" value="1"/>
</dbReference>
<reference evidence="4 5" key="1">
    <citation type="journal article" date="2018" name="Syst. Appl. Microbiol.">
        <title>A new symbiotic nanoarchaeote (Candidatus Nanoclepta minutus) and its host (Zestosphaera tikiterensis gen. nov., sp. nov.) from a New Zealand hot spring.</title>
        <authorList>
            <person name="St John E."/>
            <person name="Liu Y."/>
            <person name="Podar M."/>
            <person name="Stott M.B."/>
            <person name="Meneghin J."/>
            <person name="Chen Z."/>
            <person name="Lagutin K."/>
            <person name="Mitchell K."/>
            <person name="Reysenbach A.L."/>
        </authorList>
    </citation>
    <scope>NUCLEOTIDE SEQUENCE [LARGE SCALE GENOMIC DNA]</scope>
    <source>
        <strain evidence="4">NZ3</strain>
    </source>
</reference>
<protein>
    <recommendedName>
        <fullName evidence="3">3-hydroxy-3-methylglutaryl coenzyme A reductase</fullName>
        <shortName evidence="3">HMG-CoA reductase</shortName>
    </recommendedName>
</protein>
<comment type="caution">
    <text evidence="4">The sequence shown here is derived from an EMBL/GenBank/DDBJ whole genome shotgun (WGS) entry which is preliminary data.</text>
</comment>
<dbReference type="InterPro" id="IPR004553">
    <property type="entry name" value="HMG_CoA_Rdtase_bac-typ"/>
</dbReference>
<dbReference type="PROSITE" id="PS01192">
    <property type="entry name" value="HMG_COA_REDUCTASE_3"/>
    <property type="match status" value="1"/>
</dbReference>
<dbReference type="PANTHER" id="PTHR10572">
    <property type="entry name" value="3-HYDROXY-3-METHYLGLUTARYL-COENZYME A REDUCTASE"/>
    <property type="match status" value="1"/>
</dbReference>
<evidence type="ECO:0000313" key="4">
    <source>
        <dbReference type="EMBL" id="PUA32329.1"/>
    </source>
</evidence>
<keyword evidence="2 3" id="KW-0560">Oxidoreductase</keyword>
<evidence type="ECO:0000256" key="1">
    <source>
        <dbReference type="ARBA" id="ARBA00007661"/>
    </source>
</evidence>
<dbReference type="InterPro" id="IPR002202">
    <property type="entry name" value="HMG_CoA_Rdtase"/>
</dbReference>
<dbReference type="InterPro" id="IPR023076">
    <property type="entry name" value="HMG_CoA_Rdtase_CS"/>
</dbReference>
<dbReference type="Pfam" id="PF00368">
    <property type="entry name" value="HMG-CoA_red"/>
    <property type="match status" value="1"/>
</dbReference>
<dbReference type="AlphaFoldDB" id="A0A2R7Y4M6"/>
<dbReference type="NCBIfam" id="TIGR00532">
    <property type="entry name" value="HMG_CoA_R_NAD"/>
    <property type="match status" value="1"/>
</dbReference>
<proteinExistence type="inferred from homology"/>